<reference evidence="1 2" key="1">
    <citation type="submission" date="2024-07" db="EMBL/GenBank/DDBJ databases">
        <title>Section-level genome sequencing and comparative genomics of Aspergillus sections Usti and Cavernicolus.</title>
        <authorList>
            <consortium name="Lawrence Berkeley National Laboratory"/>
            <person name="Nybo J.L."/>
            <person name="Vesth T.C."/>
            <person name="Theobald S."/>
            <person name="Frisvad J.C."/>
            <person name="Larsen T.O."/>
            <person name="Kjaerboelling I."/>
            <person name="Rothschild-Mancinelli K."/>
            <person name="Lyhne E.K."/>
            <person name="Kogle M.E."/>
            <person name="Barry K."/>
            <person name="Clum A."/>
            <person name="Na H."/>
            <person name="Ledsgaard L."/>
            <person name="Lin J."/>
            <person name="Lipzen A."/>
            <person name="Kuo A."/>
            <person name="Riley R."/>
            <person name="Mondo S."/>
            <person name="Labutti K."/>
            <person name="Haridas S."/>
            <person name="Pangalinan J."/>
            <person name="Salamov A.A."/>
            <person name="Simmons B.A."/>
            <person name="Magnuson J.K."/>
            <person name="Chen J."/>
            <person name="Drula E."/>
            <person name="Henrissat B."/>
            <person name="Wiebenga A."/>
            <person name="Lubbers R.J."/>
            <person name="Gomes A.C."/>
            <person name="Makela M.R."/>
            <person name="Stajich J."/>
            <person name="Grigoriev I.V."/>
            <person name="Mortensen U.H."/>
            <person name="De Vries R.P."/>
            <person name="Baker S.E."/>
            <person name="Andersen M.R."/>
        </authorList>
    </citation>
    <scope>NUCLEOTIDE SEQUENCE [LARGE SCALE GENOMIC DNA]</scope>
    <source>
        <strain evidence="1 2">CBS 588.65</strain>
    </source>
</reference>
<keyword evidence="2" id="KW-1185">Reference proteome</keyword>
<proteinExistence type="predicted"/>
<comment type="caution">
    <text evidence="1">The sequence shown here is derived from an EMBL/GenBank/DDBJ whole genome shotgun (WGS) entry which is preliminary data.</text>
</comment>
<evidence type="ECO:0000313" key="2">
    <source>
        <dbReference type="Proteomes" id="UP001610334"/>
    </source>
</evidence>
<protein>
    <submittedName>
        <fullName evidence="1">Uncharacterized protein</fullName>
    </submittedName>
</protein>
<name>A0ABR4I2Z6_9EURO</name>
<evidence type="ECO:0000313" key="1">
    <source>
        <dbReference type="EMBL" id="KAL2822111.1"/>
    </source>
</evidence>
<dbReference type="Proteomes" id="UP001610334">
    <property type="component" value="Unassembled WGS sequence"/>
</dbReference>
<gene>
    <name evidence="1" type="ORF">BJX63DRAFT_378126</name>
</gene>
<sequence length="159" mass="17945">MVQLPDRSASAAEVRSYITQILLSRYNADSEFAEETVQRWQLGRGAELHDASLNFFQQVFGDEVGFCLYRSVLDDRNEAYEASLRGKFLSGLFPVSTAWFLWDLATSSRERPDTYYFPQVLHGVVVAVYAGSKPKVAREMLALGVAIVCLNFLTFWSGK</sequence>
<accession>A0ABR4I2Z6</accession>
<organism evidence="1 2">
    <name type="scientific">Aspergillus granulosus</name>
    <dbReference type="NCBI Taxonomy" id="176169"/>
    <lineage>
        <taxon>Eukaryota</taxon>
        <taxon>Fungi</taxon>
        <taxon>Dikarya</taxon>
        <taxon>Ascomycota</taxon>
        <taxon>Pezizomycotina</taxon>
        <taxon>Eurotiomycetes</taxon>
        <taxon>Eurotiomycetidae</taxon>
        <taxon>Eurotiales</taxon>
        <taxon>Aspergillaceae</taxon>
        <taxon>Aspergillus</taxon>
        <taxon>Aspergillus subgen. Nidulantes</taxon>
    </lineage>
</organism>
<dbReference type="EMBL" id="JBFXLT010000003">
    <property type="protein sequence ID" value="KAL2822111.1"/>
    <property type="molecule type" value="Genomic_DNA"/>
</dbReference>